<keyword evidence="2" id="KW-0732">Signal</keyword>
<reference evidence="3 4" key="1">
    <citation type="submission" date="2012-10" db="EMBL/GenBank/DDBJ databases">
        <title>Genome sequencing and analysis of entomopathogenic fungi Beauveria bassiana D1-5.</title>
        <authorList>
            <person name="Li Q."/>
            <person name="Wang L."/>
            <person name="Zhang Z."/>
            <person name="Wang Q."/>
            <person name="Ren J."/>
            <person name="Wang M."/>
            <person name="Xu W."/>
            <person name="Wang J."/>
            <person name="Lu Y."/>
            <person name="Du Q."/>
            <person name="Sun Z."/>
        </authorList>
    </citation>
    <scope>NUCLEOTIDE SEQUENCE [LARGE SCALE GENOMIC DNA]</scope>
    <source>
        <strain evidence="3 4">D1-5</strain>
    </source>
</reference>
<dbReference type="OrthoDB" id="3923593at2759"/>
<proteinExistence type="predicted"/>
<feature type="region of interest" description="Disordered" evidence="1">
    <location>
        <begin position="359"/>
        <end position="412"/>
    </location>
</feature>
<evidence type="ECO:0000256" key="2">
    <source>
        <dbReference type="SAM" id="SignalP"/>
    </source>
</evidence>
<sequence length="532" mass="53754">MKTTFALVGAYAALASAFTPGRHLHFPRSNGTTTTAAPSPQGPLTTLTVKETRTSTIISCSSTVTNCPAGPGITAVPESDRETKVVTQTVDLTTIVCPVSEASTISDKIISQHKSTSSLLPSQTAPIANVTATGSPTPVGPLTTLTVKETRTSTIISCSSTVTNCPAGPGITAVPESDRETKVVTQTVDLTTIVCPVSEASTISDKIISQHKSTSSLLPSQTAPIANVTATGSPTPVGPLTTLTVKETRTSTIISCSSTVTNCPAGPGITAVPESDRETKVVTQTVDLTTIVCPVSEASTISDKIISQHKSDSSLLPGKTQVPVQTTDIVITKTITLTKGTGDNKTLVPSVITSTIKSTISPPAAGSKPSDATVTTTATSTSTKTVTITRAKATPTGTSPANGNGGDNGNEKCVSGAAPATVTVTVAQTTVTASASTVTVTASCEASAAPGDSKKKVDNKPGDNKPVNNGSKPVDNGSKPSKPADAEATPCETDGTTTIEATVTVVPYPANNSTIVTATGAPGPSGFARLRR</sequence>
<evidence type="ECO:0000313" key="3">
    <source>
        <dbReference type="EMBL" id="KGQ07474.1"/>
    </source>
</evidence>
<feature type="region of interest" description="Disordered" evidence="1">
    <location>
        <begin position="442"/>
        <end position="532"/>
    </location>
</feature>
<dbReference type="EMBL" id="ANFO01000687">
    <property type="protein sequence ID" value="KGQ07474.1"/>
    <property type="molecule type" value="Genomic_DNA"/>
</dbReference>
<feature type="signal peptide" evidence="2">
    <location>
        <begin position="1"/>
        <end position="17"/>
    </location>
</feature>
<dbReference type="STRING" id="1245745.A0A0A2W3C1"/>
<dbReference type="HOGENOM" id="CLU_511885_0_0_1"/>
<name>A0A0A2W3C1_BEABA</name>
<comment type="caution">
    <text evidence="3">The sequence shown here is derived from an EMBL/GenBank/DDBJ whole genome shotgun (WGS) entry which is preliminary data.</text>
</comment>
<organism evidence="3 4">
    <name type="scientific">Beauveria bassiana D1-5</name>
    <dbReference type="NCBI Taxonomy" id="1245745"/>
    <lineage>
        <taxon>Eukaryota</taxon>
        <taxon>Fungi</taxon>
        <taxon>Dikarya</taxon>
        <taxon>Ascomycota</taxon>
        <taxon>Pezizomycotina</taxon>
        <taxon>Sordariomycetes</taxon>
        <taxon>Hypocreomycetidae</taxon>
        <taxon>Hypocreales</taxon>
        <taxon>Cordycipitaceae</taxon>
        <taxon>Beauveria</taxon>
    </lineage>
</organism>
<dbReference type="AlphaFoldDB" id="A0A0A2W3C1"/>
<evidence type="ECO:0000256" key="1">
    <source>
        <dbReference type="SAM" id="MobiDB-lite"/>
    </source>
</evidence>
<protein>
    <submittedName>
        <fullName evidence="3">Uncharacterized protein</fullName>
    </submittedName>
</protein>
<accession>A0A0A2W3C1</accession>
<feature type="compositionally biased region" description="Low complexity" evidence="1">
    <location>
        <begin position="372"/>
        <end position="389"/>
    </location>
</feature>
<dbReference type="Proteomes" id="UP000030106">
    <property type="component" value="Unassembled WGS sequence"/>
</dbReference>
<feature type="chain" id="PRO_5001996327" evidence="2">
    <location>
        <begin position="18"/>
        <end position="532"/>
    </location>
</feature>
<evidence type="ECO:0000313" key="4">
    <source>
        <dbReference type="Proteomes" id="UP000030106"/>
    </source>
</evidence>
<feature type="compositionally biased region" description="Basic and acidic residues" evidence="1">
    <location>
        <begin position="452"/>
        <end position="463"/>
    </location>
</feature>
<gene>
    <name evidence="3" type="ORF">BBAD15_g7204</name>
</gene>